<comment type="similarity">
    <text evidence="1">Belongs to the TRAFAC class dynamin-like GTPase superfamily. IRG family.</text>
</comment>
<dbReference type="InterPro" id="IPR007743">
    <property type="entry name" value="Immunity-related_GTPase-like"/>
</dbReference>
<evidence type="ECO:0000259" key="5">
    <source>
        <dbReference type="PROSITE" id="PS51716"/>
    </source>
</evidence>
<dbReference type="InterPro" id="IPR027417">
    <property type="entry name" value="P-loop_NTPase"/>
</dbReference>
<keyword evidence="4" id="KW-0342">GTP-binding</keyword>
<protein>
    <submittedName>
        <fullName evidence="7">Interferon-inducible GTPase 5-like</fullName>
    </submittedName>
</protein>
<dbReference type="Gene3D" id="3.40.50.300">
    <property type="entry name" value="P-loop containing nucleotide triphosphate hydrolases"/>
    <property type="match status" value="1"/>
</dbReference>
<dbReference type="AlphaFoldDB" id="A0A8B7PZB9"/>
<sequence>MASKISQSGLSLKAACEAGNLPAVAAMLQPTLHSLENVRLDIGITGGTGSGKSTFVNAIRGLGDEDPNSACTGVVEMTVDPTPYPHPKYPNVVIWDLPGIGTSTFQADKYLQRVLLDRLDFLIIISSESFTANHAQLARGILRQGKCFYFIRSKVDVDMAASRSRRPRAFSEERVLSQIRDDCRQRLEGEVQAPGSGVGGLLENARCFPFIFQLRSSVGIGVT</sequence>
<dbReference type="GO" id="GO:0003924">
    <property type="term" value="F:GTPase activity"/>
    <property type="evidence" value="ECO:0007669"/>
    <property type="project" value="TreeGrafter"/>
</dbReference>
<gene>
    <name evidence="7" type="primary">LOC109372803</name>
</gene>
<dbReference type="InterPro" id="IPR051515">
    <property type="entry name" value="IRG"/>
</dbReference>
<dbReference type="OrthoDB" id="422720at2759"/>
<dbReference type="GeneID" id="109372803"/>
<evidence type="ECO:0000256" key="2">
    <source>
        <dbReference type="ARBA" id="ARBA00022741"/>
    </source>
</evidence>
<dbReference type="RefSeq" id="XP_019481824.1">
    <property type="nucleotide sequence ID" value="XM_019626279.1"/>
</dbReference>
<dbReference type="FunFam" id="3.40.50.300:FF:000541">
    <property type="entry name" value="Immunity related GTPase M"/>
    <property type="match status" value="1"/>
</dbReference>
<dbReference type="SUPFAM" id="SSF52540">
    <property type="entry name" value="P-loop containing nucleoside triphosphate hydrolases"/>
    <property type="match status" value="1"/>
</dbReference>
<evidence type="ECO:0000313" key="6">
    <source>
        <dbReference type="Proteomes" id="UP000694851"/>
    </source>
</evidence>
<keyword evidence="6" id="KW-1185">Reference proteome</keyword>
<dbReference type="PANTHER" id="PTHR32341">
    <property type="entry name" value="INTERFERON-INDUCIBLE GTPASE"/>
    <property type="match status" value="1"/>
</dbReference>
<dbReference type="Pfam" id="PF05049">
    <property type="entry name" value="IIGP"/>
    <property type="match status" value="1"/>
</dbReference>
<organism evidence="6 7">
    <name type="scientific">Hipposideros armiger</name>
    <name type="common">Great Himalayan leaf-nosed bat</name>
    <dbReference type="NCBI Taxonomy" id="186990"/>
    <lineage>
        <taxon>Eukaryota</taxon>
        <taxon>Metazoa</taxon>
        <taxon>Chordata</taxon>
        <taxon>Craniata</taxon>
        <taxon>Vertebrata</taxon>
        <taxon>Euteleostomi</taxon>
        <taxon>Mammalia</taxon>
        <taxon>Eutheria</taxon>
        <taxon>Laurasiatheria</taxon>
        <taxon>Chiroptera</taxon>
        <taxon>Yinpterochiroptera</taxon>
        <taxon>Rhinolophoidea</taxon>
        <taxon>Hipposideridae</taxon>
        <taxon>Hipposideros</taxon>
    </lineage>
</organism>
<proteinExistence type="inferred from homology"/>
<dbReference type="KEGG" id="hai:109372803"/>
<dbReference type="GO" id="GO:0005525">
    <property type="term" value="F:GTP binding"/>
    <property type="evidence" value="ECO:0007669"/>
    <property type="project" value="UniProtKB-KW"/>
</dbReference>
<feature type="domain" description="IRG-type G" evidence="5">
    <location>
        <begin position="38"/>
        <end position="223"/>
    </location>
</feature>
<dbReference type="PROSITE" id="PS51716">
    <property type="entry name" value="G_IRG"/>
    <property type="match status" value="1"/>
</dbReference>
<accession>A0A8B7PZB9</accession>
<name>A0A8B7PZB9_HIPAR</name>
<evidence type="ECO:0000313" key="7">
    <source>
        <dbReference type="RefSeq" id="XP_019481824.1"/>
    </source>
</evidence>
<dbReference type="PANTHER" id="PTHR32341:SF17">
    <property type="entry name" value="IRG-TYPE G DOMAIN-CONTAINING PROTEIN"/>
    <property type="match status" value="1"/>
</dbReference>
<keyword evidence="2" id="KW-0547">Nucleotide-binding</keyword>
<evidence type="ECO:0000256" key="4">
    <source>
        <dbReference type="ARBA" id="ARBA00023134"/>
    </source>
</evidence>
<dbReference type="Proteomes" id="UP000694851">
    <property type="component" value="Unplaced"/>
</dbReference>
<dbReference type="GO" id="GO:0016020">
    <property type="term" value="C:membrane"/>
    <property type="evidence" value="ECO:0007669"/>
    <property type="project" value="InterPro"/>
</dbReference>
<keyword evidence="3" id="KW-0378">Hydrolase</keyword>
<evidence type="ECO:0000256" key="1">
    <source>
        <dbReference type="ARBA" id="ARBA00005429"/>
    </source>
</evidence>
<reference evidence="7" key="1">
    <citation type="submission" date="2025-08" db="UniProtKB">
        <authorList>
            <consortium name="RefSeq"/>
        </authorList>
    </citation>
    <scope>IDENTIFICATION</scope>
    <source>
        <tissue evidence="7">Muscle</tissue>
    </source>
</reference>
<evidence type="ECO:0000256" key="3">
    <source>
        <dbReference type="ARBA" id="ARBA00022801"/>
    </source>
</evidence>
<dbReference type="InterPro" id="IPR030385">
    <property type="entry name" value="G_IRG_dom"/>
</dbReference>